<evidence type="ECO:0000313" key="2">
    <source>
        <dbReference type="Proteomes" id="UP001162480"/>
    </source>
</evidence>
<proteinExistence type="predicted"/>
<gene>
    <name evidence="1" type="ORF">OCTVUL_1B015320</name>
</gene>
<dbReference type="EMBL" id="OX597818">
    <property type="protein sequence ID" value="CAI9723201.1"/>
    <property type="molecule type" value="Genomic_DNA"/>
</dbReference>
<evidence type="ECO:0000313" key="1">
    <source>
        <dbReference type="EMBL" id="CAI9723201.1"/>
    </source>
</evidence>
<evidence type="ECO:0008006" key="3">
    <source>
        <dbReference type="Google" id="ProtNLM"/>
    </source>
</evidence>
<dbReference type="Proteomes" id="UP001162480">
    <property type="component" value="Chromosome 5"/>
</dbReference>
<organism evidence="1 2">
    <name type="scientific">Octopus vulgaris</name>
    <name type="common">Common octopus</name>
    <dbReference type="NCBI Taxonomy" id="6645"/>
    <lineage>
        <taxon>Eukaryota</taxon>
        <taxon>Metazoa</taxon>
        <taxon>Spiralia</taxon>
        <taxon>Lophotrochozoa</taxon>
        <taxon>Mollusca</taxon>
        <taxon>Cephalopoda</taxon>
        <taxon>Coleoidea</taxon>
        <taxon>Octopodiformes</taxon>
        <taxon>Octopoda</taxon>
        <taxon>Incirrata</taxon>
        <taxon>Octopodidae</taxon>
        <taxon>Octopus</taxon>
    </lineage>
</organism>
<accession>A0AA36F2F4</accession>
<reference evidence="1" key="1">
    <citation type="submission" date="2023-08" db="EMBL/GenBank/DDBJ databases">
        <authorList>
            <person name="Alioto T."/>
            <person name="Alioto T."/>
            <person name="Gomez Garrido J."/>
        </authorList>
    </citation>
    <scope>NUCLEOTIDE SEQUENCE</scope>
</reference>
<dbReference type="AlphaFoldDB" id="A0AA36F2F4"/>
<name>A0AA36F2F4_OCTVU</name>
<sequence length="82" mass="9562">MSSRFESMAKRRRYSKCYLNTGFTTMFTNDDIGKPQCVLCHAVPSAVSMKPSKLKRHLETKHPEHAKKDLHCLKRHERCLKS</sequence>
<protein>
    <recommendedName>
        <fullName evidence="3">Zinc finger BED domain-containing protein 5-like</fullName>
    </recommendedName>
</protein>
<keyword evidence="2" id="KW-1185">Reference proteome</keyword>